<dbReference type="PATRIC" id="fig|880157.4.peg.1926"/>
<evidence type="ECO:0000259" key="1">
    <source>
        <dbReference type="Pfam" id="PF14564"/>
    </source>
</evidence>
<protein>
    <recommendedName>
        <fullName evidence="1">Calcium-dependent cell adhesion molecule 1 membrane-binding domain-containing protein</fullName>
    </recommendedName>
</protein>
<dbReference type="InterPro" id="IPR038423">
    <property type="entry name" value="CAD_C_sf"/>
</dbReference>
<gene>
    <name evidence="2" type="ORF">AB204_09110</name>
</gene>
<comment type="caution">
    <text evidence="2">The sequence shown here is derived from an EMBL/GenBank/DDBJ whole genome shotgun (WGS) entry which is preliminary data.</text>
</comment>
<accession>A0A0J5FTX3</accession>
<dbReference type="Pfam" id="PF14564">
    <property type="entry name" value="Membrane_bind"/>
    <property type="match status" value="1"/>
</dbReference>
<dbReference type="RefSeq" id="WP_047963060.1">
    <property type="nucleotide sequence ID" value="NZ_CAWMBG010000054.1"/>
</dbReference>
<sequence>MTEKGDIAYYQQPNFSIELSLIDTTDAKKGTYLMILDAEGIRNARVPSVKVGGEIEYVNIPSTASSNKVVCAIYIKDTDNSSYPLVGTIYLNYHPLSEVVDIATVKVSSESQLSLNVDRVDRTRFDFKLKAK</sequence>
<dbReference type="OrthoDB" id="6444378at2"/>
<dbReference type="EMBL" id="LFCV01000054">
    <property type="protein sequence ID" value="KMJ45387.1"/>
    <property type="molecule type" value="Genomic_DNA"/>
</dbReference>
<reference evidence="2 3" key="1">
    <citation type="submission" date="2015-06" db="EMBL/GenBank/DDBJ databases">
        <title>Draft Whole-Genome Sequence of the Entomopathogenic Bacterium Xenorhabdus khoisanae.</title>
        <authorList>
            <person name="Naidoo S."/>
            <person name="Featherston J."/>
            <person name="Gray V.M."/>
        </authorList>
    </citation>
    <scope>NUCLEOTIDE SEQUENCE [LARGE SCALE GENOMIC DNA]</scope>
    <source>
        <strain evidence="2 3">MCB</strain>
    </source>
</reference>
<proteinExistence type="predicted"/>
<feature type="domain" description="Calcium-dependent cell adhesion molecule 1 membrane-binding" evidence="1">
    <location>
        <begin position="17"/>
        <end position="130"/>
    </location>
</feature>
<dbReference type="Proteomes" id="UP000036277">
    <property type="component" value="Unassembled WGS sequence"/>
</dbReference>
<name>A0A0J5FTX3_9GAMM</name>
<dbReference type="AlphaFoldDB" id="A0A0J5FTX3"/>
<organism evidence="2 3">
    <name type="scientific">Xenorhabdus khoisanae</name>
    <dbReference type="NCBI Taxonomy" id="880157"/>
    <lineage>
        <taxon>Bacteria</taxon>
        <taxon>Pseudomonadati</taxon>
        <taxon>Pseudomonadota</taxon>
        <taxon>Gammaproteobacteria</taxon>
        <taxon>Enterobacterales</taxon>
        <taxon>Morganellaceae</taxon>
        <taxon>Xenorhabdus</taxon>
    </lineage>
</organism>
<dbReference type="Gene3D" id="2.60.40.1720">
    <property type="entry name" value="Calcium-dependent cell adhesion molecule-1"/>
    <property type="match status" value="1"/>
</dbReference>
<dbReference type="InterPro" id="IPR029283">
    <property type="entry name" value="Membrane-bd"/>
</dbReference>
<keyword evidence="3" id="KW-1185">Reference proteome</keyword>
<evidence type="ECO:0000313" key="3">
    <source>
        <dbReference type="Proteomes" id="UP000036277"/>
    </source>
</evidence>
<evidence type="ECO:0000313" key="2">
    <source>
        <dbReference type="EMBL" id="KMJ45387.1"/>
    </source>
</evidence>